<dbReference type="Pfam" id="PF05721">
    <property type="entry name" value="PhyH"/>
    <property type="match status" value="1"/>
</dbReference>
<name>A0AA42WAM7_9BURK</name>
<reference evidence="1" key="1">
    <citation type="submission" date="2022-09" db="EMBL/GenBank/DDBJ databases">
        <title>Intensive care unit water sources are persistently colonized with multi-drug resistant bacteria and are the site of extensive horizontal gene transfer of antibiotic resistance genes.</title>
        <authorList>
            <person name="Diorio-Toth L."/>
        </authorList>
    </citation>
    <scope>NUCLEOTIDE SEQUENCE</scope>
    <source>
        <strain evidence="1">GD03676</strain>
    </source>
</reference>
<organism evidence="1 2">
    <name type="scientific">Achromobacter marplatensis</name>
    <dbReference type="NCBI Taxonomy" id="470868"/>
    <lineage>
        <taxon>Bacteria</taxon>
        <taxon>Pseudomonadati</taxon>
        <taxon>Pseudomonadota</taxon>
        <taxon>Betaproteobacteria</taxon>
        <taxon>Burkholderiales</taxon>
        <taxon>Alcaligenaceae</taxon>
        <taxon>Achromobacter</taxon>
    </lineage>
</organism>
<dbReference type="SUPFAM" id="SSF51197">
    <property type="entry name" value="Clavaminate synthase-like"/>
    <property type="match status" value="1"/>
</dbReference>
<dbReference type="GO" id="GO:0005506">
    <property type="term" value="F:iron ion binding"/>
    <property type="evidence" value="ECO:0007669"/>
    <property type="project" value="UniProtKB-ARBA"/>
</dbReference>
<dbReference type="InterPro" id="IPR008775">
    <property type="entry name" value="Phytyl_CoA_dOase-like"/>
</dbReference>
<dbReference type="RefSeq" id="WP_280027324.1">
    <property type="nucleotide sequence ID" value="NZ_JAOCKG010000005.1"/>
</dbReference>
<accession>A0AA42WAM7</accession>
<dbReference type="Gene3D" id="2.60.120.620">
    <property type="entry name" value="q2cbj1_9rhob like domain"/>
    <property type="match status" value="1"/>
</dbReference>
<evidence type="ECO:0000313" key="1">
    <source>
        <dbReference type="EMBL" id="MDH2051790.1"/>
    </source>
</evidence>
<proteinExistence type="predicted"/>
<dbReference type="Proteomes" id="UP001161276">
    <property type="component" value="Unassembled WGS sequence"/>
</dbReference>
<dbReference type="PANTHER" id="PTHR20883:SF49">
    <property type="entry name" value="PHYTANOYL-COA DIOXYGENASE"/>
    <property type="match status" value="1"/>
</dbReference>
<protein>
    <submittedName>
        <fullName evidence="1">Phytanoyl-CoA dioxygenase family protein</fullName>
    </submittedName>
</protein>
<comment type="caution">
    <text evidence="1">The sequence shown here is derived from an EMBL/GenBank/DDBJ whole genome shotgun (WGS) entry which is preliminary data.</text>
</comment>
<dbReference type="EMBL" id="JAOCKG010000005">
    <property type="protein sequence ID" value="MDH2051790.1"/>
    <property type="molecule type" value="Genomic_DNA"/>
</dbReference>
<gene>
    <name evidence="1" type="ORF">N5K24_15405</name>
</gene>
<dbReference type="AlphaFoldDB" id="A0AA42WAM7"/>
<keyword evidence="1" id="KW-0223">Dioxygenase</keyword>
<dbReference type="PANTHER" id="PTHR20883">
    <property type="entry name" value="PHYTANOYL-COA DIOXYGENASE DOMAIN CONTAINING 1"/>
    <property type="match status" value="1"/>
</dbReference>
<sequence length="307" mass="34253">MLSNRHEFELPASMIEAFQEDGAVCVRQLFTPDEVALLTRGIESNLAAPSPRAKVASTADDPGWFFEDFCNWTENEDYRRFIFDSCVGSVAAQLMGCPSARLYHDHLLVKEPNTRQPTPWHQDQPYYNVEGQQNCSMWMPVDPVARESTLEFVAGSHRGPWLMPRTFLDSQARWFPEGSLADLPDIESDRSAWNILGWELQPGDAVFFHMLTLHAAGGVGGNRRRRAFSLRFLGEDMRHAPRPWRTSPEFPGLADALPAGAPLAMHCFRSFGPAASPDSLSISCRFSAKGNGTYERGLGCARTSGAW</sequence>
<evidence type="ECO:0000313" key="2">
    <source>
        <dbReference type="Proteomes" id="UP001161276"/>
    </source>
</evidence>
<keyword evidence="1" id="KW-0560">Oxidoreductase</keyword>
<dbReference type="GO" id="GO:0016706">
    <property type="term" value="F:2-oxoglutarate-dependent dioxygenase activity"/>
    <property type="evidence" value="ECO:0007669"/>
    <property type="project" value="UniProtKB-ARBA"/>
</dbReference>